<evidence type="ECO:0000259" key="5">
    <source>
        <dbReference type="PROSITE" id="PS50977"/>
    </source>
</evidence>
<keyword evidence="3" id="KW-0804">Transcription</keyword>
<organism evidence="6 7">
    <name type="scientific">Sedimentibacter hydroxybenzoicus DSM 7310</name>
    <dbReference type="NCBI Taxonomy" id="1123245"/>
    <lineage>
        <taxon>Bacteria</taxon>
        <taxon>Bacillati</taxon>
        <taxon>Bacillota</taxon>
        <taxon>Tissierellia</taxon>
        <taxon>Sedimentibacter</taxon>
    </lineage>
</organism>
<dbReference type="SUPFAM" id="SSF46689">
    <property type="entry name" value="Homeodomain-like"/>
    <property type="match status" value="1"/>
</dbReference>
<dbReference type="InterPro" id="IPR050109">
    <property type="entry name" value="HTH-type_TetR-like_transc_reg"/>
</dbReference>
<keyword evidence="2 4" id="KW-0238">DNA-binding</keyword>
<dbReference type="GO" id="GO:0003700">
    <property type="term" value="F:DNA-binding transcription factor activity"/>
    <property type="evidence" value="ECO:0007669"/>
    <property type="project" value="TreeGrafter"/>
</dbReference>
<proteinExistence type="predicted"/>
<evidence type="ECO:0000256" key="4">
    <source>
        <dbReference type="PROSITE-ProRule" id="PRU00335"/>
    </source>
</evidence>
<feature type="DNA-binding region" description="H-T-H motif" evidence="4">
    <location>
        <begin position="26"/>
        <end position="45"/>
    </location>
</feature>
<dbReference type="EMBL" id="JACBNQ010000015">
    <property type="protein sequence ID" value="NYB74959.1"/>
    <property type="molecule type" value="Genomic_DNA"/>
</dbReference>
<gene>
    <name evidence="6" type="ORF">HZF24_12495</name>
</gene>
<dbReference type="PANTHER" id="PTHR30055">
    <property type="entry name" value="HTH-TYPE TRANSCRIPTIONAL REGULATOR RUTR"/>
    <property type="match status" value="1"/>
</dbReference>
<name>A0A974BKR3_SEDHY</name>
<feature type="domain" description="HTH tetR-type" evidence="5">
    <location>
        <begin position="3"/>
        <end position="63"/>
    </location>
</feature>
<evidence type="ECO:0000313" key="6">
    <source>
        <dbReference type="EMBL" id="NYB74959.1"/>
    </source>
</evidence>
<sequence length="203" mass="23494">MDESTQNRILDAGKAEFLEKGFKNASLRSIAQKAGVTTGAIYGYYPDKEALFGALVEGPAKYLRDWYTSVQLEFERFPAKYKEEQMHDYTSRALDEFVNYIYDHFDAFKLVVCHSAGTEYEYYIDSLLEIEIEHTQRFISAMRSLGHDIPIVEDDMNHILSGAFYYGIFETVAHDMPRERALEYVRILNKFYSAGWDTILGLN</sequence>
<keyword evidence="1" id="KW-0805">Transcription regulation</keyword>
<dbReference type="PROSITE" id="PS50977">
    <property type="entry name" value="HTH_TETR_2"/>
    <property type="match status" value="1"/>
</dbReference>
<reference evidence="6" key="1">
    <citation type="submission" date="2020-07" db="EMBL/GenBank/DDBJ databases">
        <title>Genomic analysis of a strain of Sedimentibacter Hydroxybenzoicus DSM7310.</title>
        <authorList>
            <person name="Ma S."/>
        </authorList>
    </citation>
    <scope>NUCLEOTIDE SEQUENCE</scope>
    <source>
        <strain evidence="6">DSM 7310</strain>
    </source>
</reference>
<dbReference type="PANTHER" id="PTHR30055:SF234">
    <property type="entry name" value="HTH-TYPE TRANSCRIPTIONAL REGULATOR BETI"/>
    <property type="match status" value="1"/>
</dbReference>
<dbReference type="InterPro" id="IPR001647">
    <property type="entry name" value="HTH_TetR"/>
</dbReference>
<evidence type="ECO:0000256" key="2">
    <source>
        <dbReference type="ARBA" id="ARBA00023125"/>
    </source>
</evidence>
<dbReference type="Gene3D" id="1.10.357.10">
    <property type="entry name" value="Tetracycline Repressor, domain 2"/>
    <property type="match status" value="1"/>
</dbReference>
<dbReference type="InterPro" id="IPR009057">
    <property type="entry name" value="Homeodomain-like_sf"/>
</dbReference>
<evidence type="ECO:0000256" key="3">
    <source>
        <dbReference type="ARBA" id="ARBA00023163"/>
    </source>
</evidence>
<dbReference type="GO" id="GO:0000976">
    <property type="term" value="F:transcription cis-regulatory region binding"/>
    <property type="evidence" value="ECO:0007669"/>
    <property type="project" value="TreeGrafter"/>
</dbReference>
<evidence type="ECO:0000256" key="1">
    <source>
        <dbReference type="ARBA" id="ARBA00023015"/>
    </source>
</evidence>
<protein>
    <submittedName>
        <fullName evidence="6">TetR/AcrR family transcriptional regulator</fullName>
    </submittedName>
</protein>
<accession>A0A974BKR3</accession>
<dbReference type="AlphaFoldDB" id="A0A974BKR3"/>
<comment type="caution">
    <text evidence="6">The sequence shown here is derived from an EMBL/GenBank/DDBJ whole genome shotgun (WGS) entry which is preliminary data.</text>
</comment>
<evidence type="ECO:0000313" key="7">
    <source>
        <dbReference type="Proteomes" id="UP000611629"/>
    </source>
</evidence>
<dbReference type="RefSeq" id="WP_179238662.1">
    <property type="nucleotide sequence ID" value="NZ_JACBNQ010000015.1"/>
</dbReference>
<keyword evidence="7" id="KW-1185">Reference proteome</keyword>
<dbReference type="Proteomes" id="UP000611629">
    <property type="component" value="Unassembled WGS sequence"/>
</dbReference>
<dbReference type="PRINTS" id="PR00455">
    <property type="entry name" value="HTHTETR"/>
</dbReference>
<dbReference type="Pfam" id="PF00440">
    <property type="entry name" value="TetR_N"/>
    <property type="match status" value="1"/>
</dbReference>